<dbReference type="GeneID" id="95403037"/>
<feature type="transmembrane region" description="Helical" evidence="6">
    <location>
        <begin position="370"/>
        <end position="392"/>
    </location>
</feature>
<keyword evidence="8" id="KW-1185">Reference proteome</keyword>
<feature type="transmembrane region" description="Helical" evidence="6">
    <location>
        <begin position="253"/>
        <end position="276"/>
    </location>
</feature>
<dbReference type="InterPro" id="IPR001182">
    <property type="entry name" value="FtsW/RodA"/>
</dbReference>
<comment type="subcellular location">
    <subcellularLocation>
        <location evidence="1">Membrane</location>
        <topology evidence="1">Multi-pass membrane protein</topology>
    </subcellularLocation>
</comment>
<organism evidence="7 8">
    <name type="scientific">Paenibacillus lactis</name>
    <dbReference type="NCBI Taxonomy" id="228574"/>
    <lineage>
        <taxon>Bacteria</taxon>
        <taxon>Bacillati</taxon>
        <taxon>Bacillota</taxon>
        <taxon>Bacilli</taxon>
        <taxon>Bacillales</taxon>
        <taxon>Paenibacillaceae</taxon>
        <taxon>Paenibacillus</taxon>
    </lineage>
</organism>
<keyword evidence="4 6" id="KW-1133">Transmembrane helix</keyword>
<name>A0ABS4F6P6_9BACL</name>
<feature type="transmembrane region" description="Helical" evidence="6">
    <location>
        <begin position="85"/>
        <end position="106"/>
    </location>
</feature>
<reference evidence="7 8" key="1">
    <citation type="submission" date="2021-03" db="EMBL/GenBank/DDBJ databases">
        <title>Genomic Encyclopedia of Type Strains, Phase IV (KMG-IV): sequencing the most valuable type-strain genomes for metagenomic binning, comparative biology and taxonomic classification.</title>
        <authorList>
            <person name="Goeker M."/>
        </authorList>
    </citation>
    <scope>NUCLEOTIDE SEQUENCE [LARGE SCALE GENOMIC DNA]</scope>
    <source>
        <strain evidence="7 8">DSM 15596</strain>
    </source>
</reference>
<protein>
    <submittedName>
        <fullName evidence="7">Cell division protein FtsW (Lipid II flippase)</fullName>
    </submittedName>
</protein>
<evidence type="ECO:0000256" key="4">
    <source>
        <dbReference type="ARBA" id="ARBA00022989"/>
    </source>
</evidence>
<evidence type="ECO:0000313" key="7">
    <source>
        <dbReference type="EMBL" id="MBP1891928.1"/>
    </source>
</evidence>
<dbReference type="GO" id="GO:0051301">
    <property type="term" value="P:cell division"/>
    <property type="evidence" value="ECO:0007669"/>
    <property type="project" value="UniProtKB-KW"/>
</dbReference>
<comment type="caution">
    <text evidence="7">The sequence shown here is derived from an EMBL/GenBank/DDBJ whole genome shotgun (WGS) entry which is preliminary data.</text>
</comment>
<dbReference type="PANTHER" id="PTHR30474:SF1">
    <property type="entry name" value="PEPTIDOGLYCAN GLYCOSYLTRANSFERASE MRDB"/>
    <property type="match status" value="1"/>
</dbReference>
<feature type="transmembrane region" description="Helical" evidence="6">
    <location>
        <begin position="118"/>
        <end position="134"/>
    </location>
</feature>
<evidence type="ECO:0000256" key="6">
    <source>
        <dbReference type="SAM" id="Phobius"/>
    </source>
</evidence>
<gene>
    <name evidence="7" type="ORF">J2Z18_001000</name>
</gene>
<keyword evidence="7" id="KW-0131">Cell cycle</keyword>
<feature type="transmembrane region" description="Helical" evidence="6">
    <location>
        <begin position="140"/>
        <end position="160"/>
    </location>
</feature>
<keyword evidence="3" id="KW-0133">Cell shape</keyword>
<accession>A0ABS4F6P6</accession>
<dbReference type="EMBL" id="JAGGKI010000002">
    <property type="protein sequence ID" value="MBP1891928.1"/>
    <property type="molecule type" value="Genomic_DNA"/>
</dbReference>
<keyword evidence="2 6" id="KW-0812">Transmembrane</keyword>
<dbReference type="RefSeq" id="WP_007130696.1">
    <property type="nucleotide sequence ID" value="NZ_DMBX01000027.1"/>
</dbReference>
<feature type="transmembrane region" description="Helical" evidence="6">
    <location>
        <begin position="216"/>
        <end position="241"/>
    </location>
</feature>
<dbReference type="Pfam" id="PF01098">
    <property type="entry name" value="FTSW_RODA_SPOVE"/>
    <property type="match status" value="1"/>
</dbReference>
<evidence type="ECO:0000313" key="8">
    <source>
        <dbReference type="Proteomes" id="UP000706926"/>
    </source>
</evidence>
<sequence length="439" mass="50215">MRYIEEYRTVQDFLDRVCKQVRAKPMHAEIREELLSHIEERAELLMLEGNAEEPAVLEAVRQMGEPEEIGRSLHMAHRPQLDWKLLVIVGLFSVIGLFGTMSVYYTDVIRFMQIPDRKILFFGIGIFLLIVLYFTDYRKLRRFAGMVFFSVLFLLGYVLVYGKLHGYNTGYLGIGFIGVNMITFSLLPLLVAQAGMKPAFEWGRWEMVLNLLYRGVLPIVLYSMSNSVMYSLIYAAGFLVLTWRTKKNPRQFVLIMTLPLASLTISLFTHMELLLIRWRDMLNPLSGYNWHVGNSISAIKNAGWFGQGFGAESPKLPYILNDSVFPYLVYCFGWIFGIAVVVLTILFLIRIWKVSKTHRDLYARHMAAMIMVVFGIRLLWPLLMGIGIAPLVSLDPPFISYGGTNQLIDLAVVGLILSIYRRKNMIPSDLGGIEAVRVK</sequence>
<dbReference type="NCBIfam" id="NF038403">
    <property type="entry name" value="perm_prefix_1"/>
    <property type="match status" value="1"/>
</dbReference>
<dbReference type="PANTHER" id="PTHR30474">
    <property type="entry name" value="CELL CYCLE PROTEIN"/>
    <property type="match status" value="1"/>
</dbReference>
<evidence type="ECO:0000256" key="1">
    <source>
        <dbReference type="ARBA" id="ARBA00004141"/>
    </source>
</evidence>
<keyword evidence="5 6" id="KW-0472">Membrane</keyword>
<dbReference type="Proteomes" id="UP000706926">
    <property type="component" value="Unassembled WGS sequence"/>
</dbReference>
<proteinExistence type="predicted"/>
<dbReference type="InterPro" id="IPR047928">
    <property type="entry name" value="Perm_prefix_1"/>
</dbReference>
<evidence type="ECO:0000256" key="5">
    <source>
        <dbReference type="ARBA" id="ARBA00023136"/>
    </source>
</evidence>
<feature type="transmembrane region" description="Helical" evidence="6">
    <location>
        <begin position="398"/>
        <end position="420"/>
    </location>
</feature>
<feature type="transmembrane region" description="Helical" evidence="6">
    <location>
        <begin position="172"/>
        <end position="196"/>
    </location>
</feature>
<evidence type="ECO:0000256" key="3">
    <source>
        <dbReference type="ARBA" id="ARBA00022960"/>
    </source>
</evidence>
<feature type="transmembrane region" description="Helical" evidence="6">
    <location>
        <begin position="327"/>
        <end position="349"/>
    </location>
</feature>
<evidence type="ECO:0000256" key="2">
    <source>
        <dbReference type="ARBA" id="ARBA00022692"/>
    </source>
</evidence>
<keyword evidence="7" id="KW-0132">Cell division</keyword>